<dbReference type="CDD" id="cd02440">
    <property type="entry name" value="AdoMet_MTases"/>
    <property type="match status" value="1"/>
</dbReference>
<dbReference type="Gene3D" id="3.40.47.10">
    <property type="match status" value="1"/>
</dbReference>
<evidence type="ECO:0000313" key="11">
    <source>
        <dbReference type="EMBL" id="KAH8704083.1"/>
    </source>
</evidence>
<keyword evidence="4" id="KW-0808">Transferase</keyword>
<dbReference type="PANTHER" id="PTHR43775">
    <property type="entry name" value="FATTY ACID SYNTHASE"/>
    <property type="match status" value="1"/>
</dbReference>
<feature type="compositionally biased region" description="Low complexity" evidence="7">
    <location>
        <begin position="33"/>
        <end position="44"/>
    </location>
</feature>
<dbReference type="Pfam" id="PF08240">
    <property type="entry name" value="ADH_N"/>
    <property type="match status" value="1"/>
</dbReference>
<dbReference type="Gene3D" id="3.40.50.150">
    <property type="entry name" value="Vaccinia Virus protein VP39"/>
    <property type="match status" value="1"/>
</dbReference>
<dbReference type="InterPro" id="IPR020843">
    <property type="entry name" value="ER"/>
</dbReference>
<dbReference type="PROSITE" id="PS00606">
    <property type="entry name" value="KS3_1"/>
    <property type="match status" value="1"/>
</dbReference>
<dbReference type="InterPro" id="IPR014030">
    <property type="entry name" value="Ketoacyl_synth_N"/>
</dbReference>
<dbReference type="InterPro" id="IPR018201">
    <property type="entry name" value="Ketoacyl_synth_AS"/>
</dbReference>
<dbReference type="Gene3D" id="3.40.50.720">
    <property type="entry name" value="NAD(P)-binding Rossmann-like Domain"/>
    <property type="match status" value="2"/>
</dbReference>
<dbReference type="Gene3D" id="3.30.70.3290">
    <property type="match status" value="1"/>
</dbReference>
<dbReference type="SMART" id="SM00829">
    <property type="entry name" value="PKS_ER"/>
    <property type="match status" value="1"/>
</dbReference>
<dbReference type="Pfam" id="PF08659">
    <property type="entry name" value="KR"/>
    <property type="match status" value="1"/>
</dbReference>
<dbReference type="InterPro" id="IPR020841">
    <property type="entry name" value="PKS_Beta-ketoAc_synthase_dom"/>
</dbReference>
<dbReference type="Proteomes" id="UP001201262">
    <property type="component" value="Unassembled WGS sequence"/>
</dbReference>
<feature type="domain" description="Ketosynthase family 3 (KS3)" evidence="9">
    <location>
        <begin position="66"/>
        <end position="483"/>
    </location>
</feature>
<dbReference type="GO" id="GO:0004312">
    <property type="term" value="F:fatty acid synthase activity"/>
    <property type="evidence" value="ECO:0007669"/>
    <property type="project" value="TreeGrafter"/>
</dbReference>
<dbReference type="SMART" id="SM00827">
    <property type="entry name" value="PKS_AT"/>
    <property type="match status" value="1"/>
</dbReference>
<dbReference type="GO" id="GO:0032259">
    <property type="term" value="P:methylation"/>
    <property type="evidence" value="ECO:0007669"/>
    <property type="project" value="UniProtKB-KW"/>
</dbReference>
<dbReference type="GeneID" id="70250141"/>
<dbReference type="CDD" id="cd00833">
    <property type="entry name" value="PKS"/>
    <property type="match status" value="1"/>
</dbReference>
<dbReference type="InterPro" id="IPR016036">
    <property type="entry name" value="Malonyl_transacylase_ACP-bd"/>
</dbReference>
<feature type="active site" description="Proton acceptor; for dehydratase activity" evidence="6">
    <location>
        <position position="986"/>
    </location>
</feature>
<dbReference type="Pfam" id="PF14765">
    <property type="entry name" value="PS-DH"/>
    <property type="match status" value="1"/>
</dbReference>
<evidence type="ECO:0000256" key="3">
    <source>
        <dbReference type="ARBA" id="ARBA00022603"/>
    </source>
</evidence>
<dbReference type="InterPro" id="IPR011032">
    <property type="entry name" value="GroES-like_sf"/>
</dbReference>
<dbReference type="SUPFAM" id="SSF50129">
    <property type="entry name" value="GroES-like"/>
    <property type="match status" value="1"/>
</dbReference>
<dbReference type="Gene3D" id="3.40.366.10">
    <property type="entry name" value="Malonyl-Coenzyme A Acyl Carrier Protein, domain 2"/>
    <property type="match status" value="1"/>
</dbReference>
<feature type="domain" description="PKS/mFAS DH" evidence="10">
    <location>
        <begin position="954"/>
        <end position="1236"/>
    </location>
</feature>
<keyword evidence="3" id="KW-0489">Methyltransferase</keyword>
<dbReference type="InterPro" id="IPR001227">
    <property type="entry name" value="Ac_transferase_dom_sf"/>
</dbReference>
<dbReference type="SUPFAM" id="SSF53901">
    <property type="entry name" value="Thiolase-like"/>
    <property type="match status" value="1"/>
</dbReference>
<dbReference type="InterPro" id="IPR014031">
    <property type="entry name" value="Ketoacyl_synth_C"/>
</dbReference>
<feature type="region of interest" description="C-terminal hotdog fold" evidence="6">
    <location>
        <begin position="1092"/>
        <end position="1236"/>
    </location>
</feature>
<evidence type="ECO:0000256" key="4">
    <source>
        <dbReference type="ARBA" id="ARBA00022679"/>
    </source>
</evidence>
<evidence type="ECO:0000256" key="6">
    <source>
        <dbReference type="PROSITE-ProRule" id="PRU01363"/>
    </source>
</evidence>
<evidence type="ECO:0000259" key="10">
    <source>
        <dbReference type="PROSITE" id="PS52019"/>
    </source>
</evidence>
<feature type="region of interest" description="N-terminal hotdog fold" evidence="6">
    <location>
        <begin position="954"/>
        <end position="1082"/>
    </location>
</feature>
<dbReference type="Pfam" id="PF21089">
    <property type="entry name" value="PKS_DH_N"/>
    <property type="match status" value="1"/>
</dbReference>
<dbReference type="InterPro" id="IPR042104">
    <property type="entry name" value="PKS_dehydratase_sf"/>
</dbReference>
<reference evidence="11" key="1">
    <citation type="submission" date="2021-12" db="EMBL/GenBank/DDBJ databases">
        <title>Convergent genome expansion in fungi linked to evolution of root-endophyte symbiosis.</title>
        <authorList>
            <consortium name="DOE Joint Genome Institute"/>
            <person name="Ke Y.-H."/>
            <person name="Bonito G."/>
            <person name="Liao H.-L."/>
            <person name="Looney B."/>
            <person name="Rojas-Flechas A."/>
            <person name="Nash J."/>
            <person name="Hameed K."/>
            <person name="Schadt C."/>
            <person name="Martin F."/>
            <person name="Crous P.W."/>
            <person name="Miettinen O."/>
            <person name="Magnuson J.K."/>
            <person name="Labbe J."/>
            <person name="Jacobson D."/>
            <person name="Doktycz M.J."/>
            <person name="Veneault-Fourrey C."/>
            <person name="Kuo A."/>
            <person name="Mondo S."/>
            <person name="Calhoun S."/>
            <person name="Riley R."/>
            <person name="Ohm R."/>
            <person name="LaButti K."/>
            <person name="Andreopoulos B."/>
            <person name="Pangilinan J."/>
            <person name="Nolan M."/>
            <person name="Tritt A."/>
            <person name="Clum A."/>
            <person name="Lipzen A."/>
            <person name="Daum C."/>
            <person name="Barry K."/>
            <person name="Grigoriev I.V."/>
            <person name="Vilgalys R."/>
        </authorList>
    </citation>
    <scope>NUCLEOTIDE SEQUENCE</scope>
    <source>
        <strain evidence="11">PMI_201</strain>
    </source>
</reference>
<evidence type="ECO:0000256" key="5">
    <source>
        <dbReference type="ARBA" id="ARBA00023268"/>
    </source>
</evidence>
<feature type="region of interest" description="Disordered" evidence="7">
    <location>
        <begin position="25"/>
        <end position="62"/>
    </location>
</feature>
<evidence type="ECO:0000256" key="1">
    <source>
        <dbReference type="ARBA" id="ARBA00022450"/>
    </source>
</evidence>
<dbReference type="InterPro" id="IPR029063">
    <property type="entry name" value="SAM-dependent_MTases_sf"/>
</dbReference>
<dbReference type="InterPro" id="IPR036291">
    <property type="entry name" value="NAD(P)-bd_dom_sf"/>
</dbReference>
<dbReference type="InterPro" id="IPR049900">
    <property type="entry name" value="PKS_mFAS_DH"/>
</dbReference>
<dbReference type="SUPFAM" id="SSF52151">
    <property type="entry name" value="FabD/lysophospholipase-like"/>
    <property type="match status" value="1"/>
</dbReference>
<dbReference type="Pfam" id="PF16197">
    <property type="entry name" value="KAsynt_C_assoc"/>
    <property type="match status" value="1"/>
</dbReference>
<dbReference type="Gene3D" id="3.90.180.10">
    <property type="entry name" value="Medium-chain alcohol dehydrogenases, catalytic domain"/>
    <property type="match status" value="1"/>
</dbReference>
<dbReference type="FunFam" id="3.40.50.720:FF:000209">
    <property type="entry name" value="Polyketide synthase Pks12"/>
    <property type="match status" value="1"/>
</dbReference>
<dbReference type="InterPro" id="IPR049552">
    <property type="entry name" value="PKS_DH_N"/>
</dbReference>
<dbReference type="SUPFAM" id="SSF53335">
    <property type="entry name" value="S-adenosyl-L-methionine-dependent methyltransferases"/>
    <property type="match status" value="1"/>
</dbReference>
<dbReference type="SMART" id="SM00822">
    <property type="entry name" value="PKS_KR"/>
    <property type="match status" value="1"/>
</dbReference>
<evidence type="ECO:0000256" key="2">
    <source>
        <dbReference type="ARBA" id="ARBA00022553"/>
    </source>
</evidence>
<dbReference type="Pfam" id="PF08242">
    <property type="entry name" value="Methyltransf_12"/>
    <property type="match status" value="1"/>
</dbReference>
<dbReference type="GO" id="GO:0044550">
    <property type="term" value="P:secondary metabolite biosynthetic process"/>
    <property type="evidence" value="ECO:0007669"/>
    <property type="project" value="UniProtKB-ARBA"/>
</dbReference>
<evidence type="ECO:0000256" key="7">
    <source>
        <dbReference type="SAM" id="MobiDB-lite"/>
    </source>
</evidence>
<protein>
    <submittedName>
        <fullName evidence="11">Polyketide synthase</fullName>
    </submittedName>
</protein>
<dbReference type="InterPro" id="IPR014043">
    <property type="entry name" value="Acyl_transferase_dom"/>
</dbReference>
<dbReference type="InterPro" id="IPR057326">
    <property type="entry name" value="KR_dom"/>
</dbReference>
<dbReference type="SUPFAM" id="SSF51735">
    <property type="entry name" value="NAD(P)-binding Rossmann-fold domains"/>
    <property type="match status" value="2"/>
</dbReference>
<keyword evidence="2" id="KW-0597">Phosphoprotein</keyword>
<dbReference type="GO" id="GO:0016491">
    <property type="term" value="F:oxidoreductase activity"/>
    <property type="evidence" value="ECO:0007669"/>
    <property type="project" value="InterPro"/>
</dbReference>
<organism evidence="11 12">
    <name type="scientific">Talaromyces proteolyticus</name>
    <dbReference type="NCBI Taxonomy" id="1131652"/>
    <lineage>
        <taxon>Eukaryota</taxon>
        <taxon>Fungi</taxon>
        <taxon>Dikarya</taxon>
        <taxon>Ascomycota</taxon>
        <taxon>Pezizomycotina</taxon>
        <taxon>Eurotiomycetes</taxon>
        <taxon>Eurotiomycetidae</taxon>
        <taxon>Eurotiales</taxon>
        <taxon>Trichocomaceae</taxon>
        <taxon>Talaromyces</taxon>
        <taxon>Talaromyces sect. Bacilispori</taxon>
    </lineage>
</organism>
<dbReference type="PROSITE" id="PS50075">
    <property type="entry name" value="CARRIER"/>
    <property type="match status" value="1"/>
</dbReference>
<evidence type="ECO:0000259" key="9">
    <source>
        <dbReference type="PROSITE" id="PS52004"/>
    </source>
</evidence>
<dbReference type="GO" id="GO:1901336">
    <property type="term" value="P:lactone biosynthetic process"/>
    <property type="evidence" value="ECO:0007669"/>
    <property type="project" value="UniProtKB-ARBA"/>
</dbReference>
<dbReference type="SUPFAM" id="SSF55048">
    <property type="entry name" value="Probable ACP-binding domain of malonyl-CoA ACP transacylase"/>
    <property type="match status" value="1"/>
</dbReference>
<keyword evidence="5" id="KW-0511">Multifunctional enzyme</keyword>
<dbReference type="InterPro" id="IPR013217">
    <property type="entry name" value="Methyltransf_12"/>
</dbReference>
<dbReference type="GO" id="GO:0008168">
    <property type="term" value="F:methyltransferase activity"/>
    <property type="evidence" value="ECO:0007669"/>
    <property type="project" value="UniProtKB-KW"/>
</dbReference>
<dbReference type="Pfam" id="PF00109">
    <property type="entry name" value="ketoacyl-synt"/>
    <property type="match status" value="1"/>
</dbReference>
<evidence type="ECO:0000259" key="8">
    <source>
        <dbReference type="PROSITE" id="PS50075"/>
    </source>
</evidence>
<dbReference type="CDD" id="cd05195">
    <property type="entry name" value="enoyl_red"/>
    <property type="match status" value="1"/>
</dbReference>
<dbReference type="Pfam" id="PF02801">
    <property type="entry name" value="Ketoacyl-synt_C"/>
    <property type="match status" value="1"/>
</dbReference>
<dbReference type="InterPro" id="IPR016035">
    <property type="entry name" value="Acyl_Trfase/lysoPLipase"/>
</dbReference>
<evidence type="ECO:0000313" key="12">
    <source>
        <dbReference type="Proteomes" id="UP001201262"/>
    </source>
</evidence>
<dbReference type="InterPro" id="IPR049551">
    <property type="entry name" value="PKS_DH_C"/>
</dbReference>
<dbReference type="InterPro" id="IPR016039">
    <property type="entry name" value="Thiolase-like"/>
</dbReference>
<feature type="domain" description="Carrier" evidence="8">
    <location>
        <begin position="2422"/>
        <end position="2503"/>
    </location>
</feature>
<dbReference type="Pfam" id="PF13602">
    <property type="entry name" value="ADH_zinc_N_2"/>
    <property type="match status" value="1"/>
</dbReference>
<dbReference type="InterPro" id="IPR032821">
    <property type="entry name" value="PKS_assoc"/>
</dbReference>
<dbReference type="PANTHER" id="PTHR43775:SF49">
    <property type="entry name" value="SYNTHASE, PUTATIVE (JCVI)-RELATED"/>
    <property type="match status" value="1"/>
</dbReference>
<dbReference type="RefSeq" id="XP_046077101.1">
    <property type="nucleotide sequence ID" value="XM_046219854.1"/>
</dbReference>
<dbReference type="InterPro" id="IPR009081">
    <property type="entry name" value="PP-bd_ACP"/>
</dbReference>
<feature type="active site" description="Proton donor; for dehydratase activity" evidence="6">
    <location>
        <position position="1153"/>
    </location>
</feature>
<dbReference type="GO" id="GO:0006633">
    <property type="term" value="P:fatty acid biosynthetic process"/>
    <property type="evidence" value="ECO:0007669"/>
    <property type="project" value="InterPro"/>
</dbReference>
<dbReference type="GO" id="GO:0004315">
    <property type="term" value="F:3-oxoacyl-[acyl-carrier-protein] synthase activity"/>
    <property type="evidence" value="ECO:0007669"/>
    <property type="project" value="InterPro"/>
</dbReference>
<dbReference type="InterPro" id="IPR050091">
    <property type="entry name" value="PKS_NRPS_Biosynth_Enz"/>
</dbReference>
<dbReference type="Gene3D" id="3.10.129.110">
    <property type="entry name" value="Polyketide synthase dehydratase"/>
    <property type="match status" value="1"/>
</dbReference>
<keyword evidence="1" id="KW-0596">Phosphopantetheine</keyword>
<proteinExistence type="predicted"/>
<name>A0AAD4L4J1_9EURO</name>
<dbReference type="InterPro" id="IPR013968">
    <property type="entry name" value="PKS_KR"/>
</dbReference>
<dbReference type="EMBL" id="JAJTJA010000002">
    <property type="protein sequence ID" value="KAH8704083.1"/>
    <property type="molecule type" value="Genomic_DNA"/>
</dbReference>
<accession>A0AAD4L4J1</accession>
<dbReference type="PROSITE" id="PS52019">
    <property type="entry name" value="PKS_MFAS_DH"/>
    <property type="match status" value="1"/>
</dbReference>
<dbReference type="PROSITE" id="PS52004">
    <property type="entry name" value="KS3_2"/>
    <property type="match status" value="1"/>
</dbReference>
<dbReference type="SMART" id="SM00825">
    <property type="entry name" value="PKS_KS"/>
    <property type="match status" value="1"/>
</dbReference>
<dbReference type="SMART" id="SM00826">
    <property type="entry name" value="PKS_DH"/>
    <property type="match status" value="1"/>
</dbReference>
<gene>
    <name evidence="11" type="ORF">BGW36DRAFT_423609</name>
</gene>
<dbReference type="Pfam" id="PF00698">
    <property type="entry name" value="Acyl_transf_1"/>
    <property type="match status" value="1"/>
</dbReference>
<comment type="caution">
    <text evidence="11">The sequence shown here is derived from an EMBL/GenBank/DDBJ whole genome shotgun (WGS) entry which is preliminary data.</text>
</comment>
<sequence length="2523" mass="278847">MTAYPSVHIEGDMAGRLSLDDAMRGLAPGNLRSPSPTTTLSSTSIHDRASTPASSQDDEPLSSANFEPIAIVGMGMRLPGGVRTDKEFWDFLIEKKDGRCKVPGTRYNVDAFYHESKQHSVKTQYGYFLQEDPAFFDTGFFSIGSFEAARLDPQQRLLMEVIWECMESAGQTGWRGDNVGCYVGVYGEDWLDLNSKDIHWIDRYHVLGTGNFALSNRISYEYDLRGPSMTLQTGCSSSLVGLHEACIAIQAGDCSSAIVAGTNLIFTPTMTTTMSDNGVLAPDGICKTFDAAANGYGRGEAVNALYIKPLKEALRAGDPVRAIIRSSSTNCDGKTPSITTPGSESQKRLIKKAYERAGIDDITETAFFECHGTGTVIGDKNEVSVVADLFGSKGVYIGAVKPNVGHSEGASGLTSVIKGVLSLEKNVIPPNAHFKDPSPEIPFKSARLQVPIEATPWPENRKQRVSVNCFGIGGANAHVILESASSLLPPVIGTTTRTIKPQEDSLHLLLLSASSSSALKSKATLLKEYKESQSLDIEDLAYTLAFHREHLSHRTFLIGNKNEIHIPDQLTVNKSNFSPSVTYVFTGQGAQWTGMGKDLLENYDQFASDIKKMDDILKTVNDPPQWTIEQELLAVGDDSRVNEAELSQTLCTAVQIAIVNLLSSWGIQANAVVGHSSGEIAAAYASNALTFESAIIVAYYRGQMARNCRLGSMAAVSMSSAELQPYLQHGVVIACENSFQSTTISGDPEQVDKVIKAISQSKPNVFCRKLRVKVAYHSHHMHELGNAYEEAIKPYINLRKRTVLFFSSVTGSLLEEASKLDATYWRRNLESPVLFSSALSSIVKNAQRNQLFLEIGPHSALAGPIRQIIKSTKGPKESVYVSTLTRGTKQVRNMLETLGHLYSHGASVEIHRLFDTCGRKFLMDLPLYPWDHEERYWHETRATQSWRLREFPHHEILGSRLPGSSDIEPVWRNILRLEDVPWIAEHVLCNDIVFPGAGYIAMAGEAIRQITGCDRYVVKNLFLKTPLFLHEMQATEILTSVKPARLTDIADADYYDFTISAYDGTNWIKHCQGHASKGAEDDPEPKGLQPFIRKVSSKFWYAFMAKLGLSYGPRFQGLQNITTHPAEKLAHATSHDDGTWHESHYSIHPTLIDQTLQLMGVAVSRGLTRVVDKLCVPIQIETIEISKATGVFAIEATTNHMSGATMSGNVTATVDSRPVISLKGASFFSIDDSQSVGDSKIPLTSQPQWRPDIDLVPQESLLPFLPQGRKSEIYSTIISLCVIDTALALQDLEPVTDHLKKYKSWVCGMFDRIGTNSEEIWKASQANEWVNVSSEARRELYDEALLQVKSDDYASLNLCALMRQVMDNASDVILGKKQPVEVLFQDEKMKTLYSSNSTSAQFKHLFSLLVHSNPRMRVLEIGGGTASTTTIALELLRSSTGVPMFQNYTFTDISAAFLKAAEESFKEHKNMTCKLLDIARDPLEQGFDLSSFDLIIASNVMHAIPKLQTGIENVKKLLAPGGRFILQELCPDLPWADYIMGLLPGWWLGEADGRTERPYVRPERWHNELLEAGLTGIEAQAYDDEWPQRMTASMLTRKPLLPVPDRRVTLVTHSKPNQWIKELENRLLQKEFTVTWGSLNDKQPSTRDAIFLLDLDGPFFHNISEANYESFKTYISACTNTHMLWITPGNQDMCETPFYGLVSGVARSLWREMSLDFATVKVDRFNSTSVDAVTRIYQKFREQTATSAMTEYEYMVSDNVANICRFEWKAIEDHLRTTSTKDTPRKMSMKQLGLIDTIEWTLDDEEELKADEVNVDIAYCGLNFKDIMISMGVFGSTKDVGIEGSGSVRSIGSNVKNLSVGDEVLLIGSGIMKTRKTVTADRCIKLPADLSLEDAATMPVVFATAIYSLLHLGHLKKGQSVLIHSACGGLGLAAIQVCQVIGAEIYATVGNEEKIAYLEANFGIPRDRVFNSRNDSFLPAVMHATNGKGVNIVLNSLSGKLLHASWRCVAKLGKMIELGKRDLLGHGMLSMDLFLDNRAFFGVDLSTLTEEDPSVFKDLLTQFTDWFKEGKIKPIRPTRVFEAGNIVDAFRYMQKGAHMGKILIKMPQNTSDMVTASSKPHVSLSTERSYLLVGGLGGIGRAVSNFLVEKGARQLIFLSRSAGKHEEHAQFLKELEAQGCQSSLVQGSVQNLQDVQRAINISTKPIAGVIQLSMVLRDQSFSKMTLDDWSAAVDPKVAGTWNLHTATEQCPLDFFIAFGSLSGTCGNTGQANYSAANSFLDEFVQYRRSKGFPASVLNIGAVGDIGFVSQDQKLLDHMKSLGNRLLQEKDITDALEVIISTSSSQKIVHDADSSSPNSTGMVIGLAVNKPLRTLTMRPPWTNDRRFLAYENYELPSSEQSTESDEAGLRDFVGQIETNPMLLMQAETEAKIRRELGKLIVTHTAYGQKEEMTEEEISGIAIDSLMSIEIRNWARRKLSIDIALTEISKAATVGGLARLTVEKLKLKYAPQTQEGDVQTEAVSS</sequence>
<keyword evidence="12" id="KW-1185">Reference proteome</keyword>
<dbReference type="InterPro" id="IPR020807">
    <property type="entry name" value="PKS_DH"/>
</dbReference>
<dbReference type="InterPro" id="IPR013154">
    <property type="entry name" value="ADH-like_N"/>
</dbReference>
<dbReference type="InterPro" id="IPR036736">
    <property type="entry name" value="ACP-like_sf"/>
</dbReference>
<dbReference type="SUPFAM" id="SSF47336">
    <property type="entry name" value="ACP-like"/>
    <property type="match status" value="1"/>
</dbReference>